<organism evidence="1 2">
    <name type="scientific">Paenibacillus oryzisoli</name>
    <dbReference type="NCBI Taxonomy" id="1850517"/>
    <lineage>
        <taxon>Bacteria</taxon>
        <taxon>Bacillati</taxon>
        <taxon>Bacillota</taxon>
        <taxon>Bacilli</taxon>
        <taxon>Bacillales</taxon>
        <taxon>Paenibacillaceae</taxon>
        <taxon>Paenibacillus</taxon>
    </lineage>
</organism>
<name>A0A198A0W7_9BACL</name>
<evidence type="ECO:0000313" key="2">
    <source>
        <dbReference type="Proteomes" id="UP000078454"/>
    </source>
</evidence>
<keyword evidence="2" id="KW-1185">Reference proteome</keyword>
<evidence type="ECO:0000313" key="1">
    <source>
        <dbReference type="EMBL" id="OAS14825.1"/>
    </source>
</evidence>
<dbReference type="Proteomes" id="UP000078454">
    <property type="component" value="Unassembled WGS sequence"/>
</dbReference>
<protein>
    <recommendedName>
        <fullName evidence="3">STAS/SEC14 domain-containing protein</fullName>
    </recommendedName>
</protein>
<dbReference type="EMBL" id="LYPB01000087">
    <property type="protein sequence ID" value="OAS14825.1"/>
    <property type="molecule type" value="Genomic_DNA"/>
</dbReference>
<accession>A0A198A0W7</accession>
<sequence>MMHFYFSNKAHIFWDDVIEAAVIRWNSLAQEDEFRLPLNKLIELAVIKKARKVLIDKSPSTVLAEDANWLSSEWLPNLLNAGVQYTATVNPEGSINHVDMRQSIENNTIEINYHDFEDIHNAVGWLSEMSA</sequence>
<dbReference type="STRING" id="1850517.A8708_04820"/>
<dbReference type="AlphaFoldDB" id="A0A198A0W7"/>
<comment type="caution">
    <text evidence="1">The sequence shown here is derived from an EMBL/GenBank/DDBJ whole genome shotgun (WGS) entry which is preliminary data.</text>
</comment>
<proteinExistence type="predicted"/>
<reference evidence="1 2" key="1">
    <citation type="submission" date="2016-05" db="EMBL/GenBank/DDBJ databases">
        <title>Paenibacillus sp. 1ZS3-15 nov., isolated from the rhizosphere soil.</title>
        <authorList>
            <person name="Zhang X.X."/>
            <person name="Zhang J."/>
        </authorList>
    </citation>
    <scope>NUCLEOTIDE SEQUENCE [LARGE SCALE GENOMIC DNA]</scope>
    <source>
        <strain evidence="1 2">1ZS3-15</strain>
    </source>
</reference>
<gene>
    <name evidence="1" type="ORF">A8708_04820</name>
</gene>
<evidence type="ECO:0008006" key="3">
    <source>
        <dbReference type="Google" id="ProtNLM"/>
    </source>
</evidence>
<dbReference type="RefSeq" id="WP_068668920.1">
    <property type="nucleotide sequence ID" value="NZ_LYPB01000087.1"/>
</dbReference>
<dbReference type="OrthoDB" id="852169at2"/>